<evidence type="ECO:0000256" key="1">
    <source>
        <dbReference type="SAM" id="MobiDB-lite"/>
    </source>
</evidence>
<feature type="compositionally biased region" description="Pro residues" evidence="1">
    <location>
        <begin position="435"/>
        <end position="446"/>
    </location>
</feature>
<feature type="compositionally biased region" description="Polar residues" evidence="1">
    <location>
        <begin position="819"/>
        <end position="839"/>
    </location>
</feature>
<feature type="compositionally biased region" description="Pro residues" evidence="1">
    <location>
        <begin position="394"/>
        <end position="408"/>
    </location>
</feature>
<feature type="compositionally biased region" description="Low complexity" evidence="1">
    <location>
        <begin position="447"/>
        <end position="468"/>
    </location>
</feature>
<dbReference type="Pfam" id="PF01803">
    <property type="entry name" value="LIM_bind"/>
    <property type="match status" value="1"/>
</dbReference>
<keyword evidence="3" id="KW-1185">Reference proteome</keyword>
<feature type="compositionally biased region" description="Basic residues" evidence="1">
    <location>
        <begin position="933"/>
        <end position="945"/>
    </location>
</feature>
<organism evidence="2 3">
    <name type="scientific">Mycena alexandri</name>
    <dbReference type="NCBI Taxonomy" id="1745969"/>
    <lineage>
        <taxon>Eukaryota</taxon>
        <taxon>Fungi</taxon>
        <taxon>Dikarya</taxon>
        <taxon>Basidiomycota</taxon>
        <taxon>Agaricomycotina</taxon>
        <taxon>Agaricomycetes</taxon>
        <taxon>Agaricomycetidae</taxon>
        <taxon>Agaricales</taxon>
        <taxon>Marasmiineae</taxon>
        <taxon>Mycenaceae</taxon>
        <taxon>Mycena</taxon>
    </lineage>
</organism>
<feature type="compositionally biased region" description="Polar residues" evidence="1">
    <location>
        <begin position="210"/>
        <end position="225"/>
    </location>
</feature>
<dbReference type="InterPro" id="IPR029005">
    <property type="entry name" value="LIM-bd/SEUSS"/>
</dbReference>
<evidence type="ECO:0000313" key="2">
    <source>
        <dbReference type="EMBL" id="KAJ7047866.1"/>
    </source>
</evidence>
<feature type="compositionally biased region" description="Polar residues" evidence="1">
    <location>
        <begin position="490"/>
        <end position="500"/>
    </location>
</feature>
<dbReference type="PANTHER" id="PTHR10378">
    <property type="entry name" value="LIM DOMAIN-BINDING PROTEIN"/>
    <property type="match status" value="1"/>
</dbReference>
<feature type="compositionally biased region" description="Low complexity" evidence="1">
    <location>
        <begin position="886"/>
        <end position="901"/>
    </location>
</feature>
<feature type="compositionally biased region" description="Polar residues" evidence="1">
    <location>
        <begin position="298"/>
        <end position="314"/>
    </location>
</feature>
<comment type="caution">
    <text evidence="2">The sequence shown here is derived from an EMBL/GenBank/DDBJ whole genome shotgun (WGS) entry which is preliminary data.</text>
</comment>
<dbReference type="AlphaFoldDB" id="A0AAD6TJP5"/>
<feature type="compositionally biased region" description="Low complexity" evidence="1">
    <location>
        <begin position="855"/>
        <end position="869"/>
    </location>
</feature>
<name>A0AAD6TJP5_9AGAR</name>
<proteinExistence type="predicted"/>
<feature type="compositionally biased region" description="Polar residues" evidence="1">
    <location>
        <begin position="357"/>
        <end position="370"/>
    </location>
</feature>
<feature type="region of interest" description="Disordered" evidence="1">
    <location>
        <begin position="298"/>
        <end position="502"/>
    </location>
</feature>
<evidence type="ECO:0000313" key="3">
    <source>
        <dbReference type="Proteomes" id="UP001218188"/>
    </source>
</evidence>
<feature type="compositionally biased region" description="Low complexity" evidence="1">
    <location>
        <begin position="159"/>
        <end position="186"/>
    </location>
</feature>
<accession>A0AAD6TJP5</accession>
<gene>
    <name evidence="2" type="ORF">C8F04DRAFT_1060319</name>
</gene>
<feature type="compositionally biased region" description="Polar residues" evidence="1">
    <location>
        <begin position="419"/>
        <end position="429"/>
    </location>
</feature>
<feature type="region of interest" description="Disordered" evidence="1">
    <location>
        <begin position="159"/>
        <end position="270"/>
    </location>
</feature>
<feature type="region of interest" description="Disordered" evidence="1">
    <location>
        <begin position="819"/>
        <end position="945"/>
    </location>
</feature>
<dbReference type="EMBL" id="JARJCM010000001">
    <property type="protein sequence ID" value="KAJ7047866.1"/>
    <property type="molecule type" value="Genomic_DNA"/>
</dbReference>
<protein>
    <submittedName>
        <fullName evidence="2">LIM-domain binding protein-domain-containing protein</fullName>
    </submittedName>
</protein>
<feature type="compositionally biased region" description="Low complexity" evidence="1">
    <location>
        <begin position="319"/>
        <end position="338"/>
    </location>
</feature>
<sequence length="945" mass="100099">MSAYPHTDAQEFAASDLDHSFMNPMLRQPSAPSMIGLNNPAFMQPQQAGPPHHMGLNPGPNGGNPPMGMLQGAPDMRFPPGHNPMMPRTMSMRPGARLPMNPAGLPPGMPMGGLAHNPQMQGGMGFSPNMMPAPGGMVRRVASNPSLNPGLGLSGQMMQQQQIQRQQHQQQQMQQMQHARQQQQQQREMELAMMNRQPGNPQNAALARSASASGQLMHSLSQPASLGQPPHPSGMPPNGFQNQIVPPPQSNSPRARTPVMSMQPGPSQPSMNRAHMPDEMFFPNQYPPRPMGNGQFGFGTSPTPPLNMSVSDSFPPSAGTPRTAAFPPTPAQQLLQQHGGAGAENGGYPFIAPQRPLSHNNQHPSMQPQHAHSPPGQPAQHHSPHHSDSMNSHPPRPQSQPQHQPPGRPLSGAGPSHTPRPSQQLPNNSGLLPPGRIPPQQPPSQQPNPNQNPNLRPQSSGGAHQQPIAPRPPPGAQPQLSGPVPPPPTSSDGTLMSASASPPDGNALLVAAANSAIPRPPAVTAQTFAIGYGQGLLRVMQFSGLLGSDAPQVQSQKLNLSYWDNLIREYFTPKAIMKLTLWRDSLKNEAKPFEIGVPILPRFFLVTTQSGVKSMSFTLDGARERLSAPGHAIVECVTAVWTCRYNNGHIVTLRGPLTVHLVICSPAPQQAGAAQQNGGGLPPYVLKFDDFEFDAHSHDKYIALEAIAGPRKAEESAQTMNGAAPAAGDDDKKWEEPRLLIENGSIPGEPVNAFGIPQATMRCLELAESVGQMAELISFAKDQDVGPLTALKSFADKIREEQPGLAMMNGFATNPYFQGSSMPSAQGNTLYSSAPPSVTNPAAGPSNPGPGQGQGPSSSMSSPQNAPPSAHNSPQKQHKTIPGKGAASTPSTSTASTGVASNLNTPAMASAPLKRKAGATDTPTAPTEPPQKRTTRRRRTTNGGG</sequence>
<reference evidence="2" key="1">
    <citation type="submission" date="2023-03" db="EMBL/GenBank/DDBJ databases">
        <title>Massive genome expansion in bonnet fungi (Mycena s.s.) driven by repeated elements and novel gene families across ecological guilds.</title>
        <authorList>
            <consortium name="Lawrence Berkeley National Laboratory"/>
            <person name="Harder C.B."/>
            <person name="Miyauchi S."/>
            <person name="Viragh M."/>
            <person name="Kuo A."/>
            <person name="Thoen E."/>
            <person name="Andreopoulos B."/>
            <person name="Lu D."/>
            <person name="Skrede I."/>
            <person name="Drula E."/>
            <person name="Henrissat B."/>
            <person name="Morin E."/>
            <person name="Kohler A."/>
            <person name="Barry K."/>
            <person name="LaButti K."/>
            <person name="Morin E."/>
            <person name="Salamov A."/>
            <person name="Lipzen A."/>
            <person name="Mereny Z."/>
            <person name="Hegedus B."/>
            <person name="Baldrian P."/>
            <person name="Stursova M."/>
            <person name="Weitz H."/>
            <person name="Taylor A."/>
            <person name="Grigoriev I.V."/>
            <person name="Nagy L.G."/>
            <person name="Martin F."/>
            <person name="Kauserud H."/>
        </authorList>
    </citation>
    <scope>NUCLEOTIDE SEQUENCE</scope>
    <source>
        <strain evidence="2">CBHHK200</strain>
    </source>
</reference>
<dbReference type="Proteomes" id="UP001218188">
    <property type="component" value="Unassembled WGS sequence"/>
</dbReference>